<reference evidence="1 2" key="1">
    <citation type="submission" date="2024-09" db="EMBL/GenBank/DDBJ databases">
        <authorList>
            <person name="Sun Q."/>
            <person name="Mori K."/>
        </authorList>
    </citation>
    <scope>NUCLEOTIDE SEQUENCE [LARGE SCALE GENOMIC DNA]</scope>
    <source>
        <strain evidence="1 2">CECT 9424</strain>
    </source>
</reference>
<gene>
    <name evidence="1" type="ORF">ACFFU4_17940</name>
</gene>
<evidence type="ECO:0000313" key="1">
    <source>
        <dbReference type="EMBL" id="MFB9151634.1"/>
    </source>
</evidence>
<accession>A0ABV5I4L2</accession>
<dbReference type="Proteomes" id="UP001589670">
    <property type="component" value="Unassembled WGS sequence"/>
</dbReference>
<evidence type="ECO:0000313" key="2">
    <source>
        <dbReference type="Proteomes" id="UP001589670"/>
    </source>
</evidence>
<comment type="caution">
    <text evidence="1">The sequence shown here is derived from an EMBL/GenBank/DDBJ whole genome shotgun (WGS) entry which is preliminary data.</text>
</comment>
<name>A0ABV5I4L2_9RHOB</name>
<dbReference type="EMBL" id="JBHMEC010000038">
    <property type="protein sequence ID" value="MFB9151634.1"/>
    <property type="molecule type" value="Genomic_DNA"/>
</dbReference>
<sequence length="61" mass="6895">MTKFIISRGEYVVHNIIIEAADEDAAEAAAKEIPVDDERWRECGPLGHDVLYQCEGPYPFD</sequence>
<dbReference type="RefSeq" id="WP_377071264.1">
    <property type="nucleotide sequence ID" value="NZ_JBHMEC010000038.1"/>
</dbReference>
<proteinExistence type="predicted"/>
<keyword evidence="2" id="KW-1185">Reference proteome</keyword>
<protein>
    <submittedName>
        <fullName evidence="1">Uncharacterized protein</fullName>
    </submittedName>
</protein>
<organism evidence="1 2">
    <name type="scientific">Roseovarius ramblicola</name>
    <dbReference type="NCBI Taxonomy" id="2022336"/>
    <lineage>
        <taxon>Bacteria</taxon>
        <taxon>Pseudomonadati</taxon>
        <taxon>Pseudomonadota</taxon>
        <taxon>Alphaproteobacteria</taxon>
        <taxon>Rhodobacterales</taxon>
        <taxon>Roseobacteraceae</taxon>
        <taxon>Roseovarius</taxon>
    </lineage>
</organism>